<keyword evidence="2" id="KW-0813">Transport</keyword>
<evidence type="ECO:0000256" key="1">
    <source>
        <dbReference type="ARBA" id="ARBA00010333"/>
    </source>
</evidence>
<dbReference type="GO" id="GO:0006865">
    <property type="term" value="P:amino acid transport"/>
    <property type="evidence" value="ECO:0007669"/>
    <property type="project" value="TreeGrafter"/>
</dbReference>
<evidence type="ECO:0000256" key="2">
    <source>
        <dbReference type="ARBA" id="ARBA00022448"/>
    </source>
</evidence>
<dbReference type="SUPFAM" id="SSF53850">
    <property type="entry name" value="Periplasmic binding protein-like II"/>
    <property type="match status" value="1"/>
</dbReference>
<dbReference type="InterPro" id="IPR018313">
    <property type="entry name" value="SBP_3_CS"/>
</dbReference>
<evidence type="ECO:0000256" key="5">
    <source>
        <dbReference type="SAM" id="SignalP"/>
    </source>
</evidence>
<feature type="signal peptide" evidence="5">
    <location>
        <begin position="1"/>
        <end position="20"/>
    </location>
</feature>
<evidence type="ECO:0000259" key="6">
    <source>
        <dbReference type="SMART" id="SM00062"/>
    </source>
</evidence>
<dbReference type="Pfam" id="PF00497">
    <property type="entry name" value="SBP_bac_3"/>
    <property type="match status" value="1"/>
</dbReference>
<dbReference type="PROSITE" id="PS01039">
    <property type="entry name" value="SBP_BACTERIAL_3"/>
    <property type="match status" value="1"/>
</dbReference>
<keyword evidence="3 5" id="KW-0732">Signal</keyword>
<dbReference type="PANTHER" id="PTHR30085">
    <property type="entry name" value="AMINO ACID ABC TRANSPORTER PERMEASE"/>
    <property type="match status" value="1"/>
</dbReference>
<dbReference type="Gene3D" id="3.40.190.10">
    <property type="entry name" value="Periplasmic binding protein-like II"/>
    <property type="match status" value="2"/>
</dbReference>
<organism evidence="7">
    <name type="scientific">Campylobacter ureolyticus</name>
    <dbReference type="NCBI Taxonomy" id="827"/>
    <lineage>
        <taxon>Bacteria</taxon>
        <taxon>Pseudomonadati</taxon>
        <taxon>Campylobacterota</taxon>
        <taxon>Epsilonproteobacteria</taxon>
        <taxon>Campylobacterales</taxon>
        <taxon>Campylobacteraceae</taxon>
        <taxon>Campylobacter</taxon>
    </lineage>
</organism>
<feature type="chain" id="PRO_5026674613" evidence="5">
    <location>
        <begin position="21"/>
        <end position="269"/>
    </location>
</feature>
<evidence type="ECO:0000313" key="7">
    <source>
        <dbReference type="EMBL" id="VYS95187.1"/>
    </source>
</evidence>
<gene>
    <name evidence="7" type="primary">fliY_1</name>
    <name evidence="7" type="ORF">CULFYP111_00991</name>
</gene>
<proteinExistence type="inferred from homology"/>
<dbReference type="GO" id="GO:0005576">
    <property type="term" value="C:extracellular region"/>
    <property type="evidence" value="ECO:0007669"/>
    <property type="project" value="TreeGrafter"/>
</dbReference>
<dbReference type="SMART" id="SM00062">
    <property type="entry name" value="PBPb"/>
    <property type="match status" value="1"/>
</dbReference>
<name>A0A6N2SNV7_9BACT</name>
<sequence length="269" mass="29908">MIKKVLLLTAIFLSSLFSNSLSEIKDKGVLRVGVFTEQPPFGQLVDGAFTGFEVDFANAIAKNLFKDKGGKVEFVATRADQRLNFVEKNKVDILLATFTITDERLKKIDFSLPYFSVNIGVLTKKSDGIKKESDLRGKKVLVENGTTSQAYFVSKGFDTVGCPNSNECYKMLRDGAGDAYANDNLIVLAYPVVDRSMEVNIKNLGASDFLGVGVAKGNKDLLNFVNDTLVKLSKEGFFRKTFKETIDPFYKGTAEQKYFLLEDIYKIFG</sequence>
<dbReference type="AlphaFoldDB" id="A0A6N2SNV7"/>
<evidence type="ECO:0000256" key="4">
    <source>
        <dbReference type="RuleBase" id="RU003744"/>
    </source>
</evidence>
<feature type="domain" description="Solute-binding protein family 3/N-terminal" evidence="6">
    <location>
        <begin position="29"/>
        <end position="262"/>
    </location>
</feature>
<comment type="similarity">
    <text evidence="1 4">Belongs to the bacterial solute-binding protein 3 family.</text>
</comment>
<dbReference type="InterPro" id="IPR001638">
    <property type="entry name" value="Solute-binding_3/MltF_N"/>
</dbReference>
<dbReference type="PANTHER" id="PTHR30085:SF6">
    <property type="entry name" value="ABC TRANSPORTER GLUTAMINE-BINDING PROTEIN GLNH"/>
    <property type="match status" value="1"/>
</dbReference>
<dbReference type="InterPro" id="IPR051455">
    <property type="entry name" value="Bact_solute-bind_prot3"/>
</dbReference>
<dbReference type="EMBL" id="CACRSK010000003">
    <property type="protein sequence ID" value="VYS95187.1"/>
    <property type="molecule type" value="Genomic_DNA"/>
</dbReference>
<accession>A0A6N2SNV7</accession>
<evidence type="ECO:0000256" key="3">
    <source>
        <dbReference type="ARBA" id="ARBA00022729"/>
    </source>
</evidence>
<protein>
    <submittedName>
        <fullName evidence="7">Cystine-binding periplasmic protein</fullName>
    </submittedName>
</protein>
<reference evidence="7" key="1">
    <citation type="submission" date="2019-11" db="EMBL/GenBank/DDBJ databases">
        <authorList>
            <person name="Feng L."/>
        </authorList>
    </citation>
    <scope>NUCLEOTIDE SEQUENCE</scope>
    <source>
        <strain evidence="7">CUreolyticusLFYP111</strain>
    </source>
</reference>
<dbReference type="RefSeq" id="WP_156847349.1">
    <property type="nucleotide sequence ID" value="NZ_CACRSK010000003.1"/>
</dbReference>
<dbReference type="GO" id="GO:0030288">
    <property type="term" value="C:outer membrane-bounded periplasmic space"/>
    <property type="evidence" value="ECO:0007669"/>
    <property type="project" value="TreeGrafter"/>
</dbReference>